<dbReference type="GO" id="GO:0010008">
    <property type="term" value="C:endosome membrane"/>
    <property type="evidence" value="ECO:0007669"/>
    <property type="project" value="UniProtKB-SubCell"/>
</dbReference>
<dbReference type="Gene3D" id="1.10.238.10">
    <property type="entry name" value="EF-hand"/>
    <property type="match status" value="1"/>
</dbReference>
<keyword evidence="7" id="KW-0009">Actin-binding</keyword>
<feature type="compositionally biased region" description="Low complexity" evidence="10">
    <location>
        <begin position="315"/>
        <end position="339"/>
    </location>
</feature>
<dbReference type="GO" id="GO:0006897">
    <property type="term" value="P:endocytosis"/>
    <property type="evidence" value="ECO:0007669"/>
    <property type="project" value="UniProtKB-KW"/>
</dbReference>
<dbReference type="Proteomes" id="UP000732380">
    <property type="component" value="Unassembled WGS sequence"/>
</dbReference>
<feature type="domain" description="EF-hand" evidence="12">
    <location>
        <begin position="632"/>
        <end position="667"/>
    </location>
</feature>
<dbReference type="GO" id="GO:0005509">
    <property type="term" value="F:calcium ion binding"/>
    <property type="evidence" value="ECO:0007669"/>
    <property type="project" value="InterPro"/>
</dbReference>
<feature type="region of interest" description="Disordered" evidence="10">
    <location>
        <begin position="1"/>
        <end position="482"/>
    </location>
</feature>
<comment type="function">
    <text evidence="9">Component of the PAN1 actin cytoskeleton-regulatory complex required for the internalization of endosomes during actin-coupled endocytosis. The complex links the site of endocytosis to the cell membrane-associated actin cytoskeleton. Mediates uptake of external molecules and vacuolar degradation of plasma membrane proteins. Plays a role in the proper organization of the cell membrane-associated actin cytoskeleton and promotes its destabilization.</text>
</comment>
<evidence type="ECO:0000259" key="11">
    <source>
        <dbReference type="PROSITE" id="PS50031"/>
    </source>
</evidence>
<feature type="compositionally biased region" description="Pro residues" evidence="10">
    <location>
        <begin position="225"/>
        <end position="234"/>
    </location>
</feature>
<dbReference type="GO" id="GO:0030479">
    <property type="term" value="C:actin cortical patch"/>
    <property type="evidence" value="ECO:0007669"/>
    <property type="project" value="UniProtKB-SubCell"/>
</dbReference>
<evidence type="ECO:0000256" key="1">
    <source>
        <dbReference type="ARBA" id="ARBA00004125"/>
    </source>
</evidence>
<comment type="subunit">
    <text evidence="4">Component of the PAN1 actin cytoskeleton-regulatory complex.</text>
</comment>
<feature type="domain" description="EH" evidence="11">
    <location>
        <begin position="624"/>
        <end position="688"/>
    </location>
</feature>
<reference evidence="13 14" key="1">
    <citation type="journal article" date="2020" name="bioRxiv">
        <title>Whole genome comparisons of ergot fungi reveals the divergence and evolution of species within the genus Claviceps are the result of varying mechanisms driving genome evolution and host range expansion.</title>
        <authorList>
            <person name="Wyka S.A."/>
            <person name="Mondo S.J."/>
            <person name="Liu M."/>
            <person name="Dettman J."/>
            <person name="Nalam V."/>
            <person name="Broders K.D."/>
        </authorList>
    </citation>
    <scope>NUCLEOTIDE SEQUENCE [LARGE SCALE GENOMIC DNA]</scope>
    <source>
        <strain evidence="13 14">LM576</strain>
    </source>
</reference>
<dbReference type="SMART" id="SM00027">
    <property type="entry name" value="EH"/>
    <property type="match status" value="1"/>
</dbReference>
<feature type="compositionally biased region" description="Pro residues" evidence="10">
    <location>
        <begin position="271"/>
        <end position="280"/>
    </location>
</feature>
<evidence type="ECO:0000256" key="8">
    <source>
        <dbReference type="ARBA" id="ARBA00023212"/>
    </source>
</evidence>
<evidence type="ECO:0000313" key="14">
    <source>
        <dbReference type="Proteomes" id="UP000732380"/>
    </source>
</evidence>
<feature type="compositionally biased region" description="Basic residues" evidence="10">
    <location>
        <begin position="66"/>
        <end position="77"/>
    </location>
</feature>
<dbReference type="GO" id="GO:0005886">
    <property type="term" value="C:plasma membrane"/>
    <property type="evidence" value="ECO:0007669"/>
    <property type="project" value="UniProtKB-SubCell"/>
</dbReference>
<feature type="compositionally biased region" description="Low complexity" evidence="10">
    <location>
        <begin position="80"/>
        <end position="94"/>
    </location>
</feature>
<gene>
    <name evidence="13" type="ORF">E4U13_008196</name>
</gene>
<keyword evidence="14" id="KW-1185">Reference proteome</keyword>
<proteinExistence type="predicted"/>
<keyword evidence="6" id="KW-0967">Endosome</keyword>
<accession>A0A9P7TSB5</accession>
<evidence type="ECO:0000256" key="3">
    <source>
        <dbReference type="ARBA" id="ARBA00004413"/>
    </source>
</evidence>
<evidence type="ECO:0000256" key="5">
    <source>
        <dbReference type="ARBA" id="ARBA00022583"/>
    </source>
</evidence>
<feature type="compositionally biased region" description="Low complexity" evidence="10">
    <location>
        <begin position="1"/>
        <end position="25"/>
    </location>
</feature>
<dbReference type="EMBL" id="SRQM01000091">
    <property type="protein sequence ID" value="KAG6118885.1"/>
    <property type="molecule type" value="Genomic_DNA"/>
</dbReference>
<evidence type="ECO:0000256" key="10">
    <source>
        <dbReference type="SAM" id="MobiDB-lite"/>
    </source>
</evidence>
<keyword evidence="8" id="KW-0206">Cytoskeleton</keyword>
<dbReference type="SUPFAM" id="SSF47473">
    <property type="entry name" value="EF-hand"/>
    <property type="match status" value="1"/>
</dbReference>
<evidence type="ECO:0000313" key="13">
    <source>
        <dbReference type="EMBL" id="KAG6118885.1"/>
    </source>
</evidence>
<dbReference type="AlphaFoldDB" id="A0A9P7TSB5"/>
<feature type="compositionally biased region" description="Low complexity" evidence="10">
    <location>
        <begin position="144"/>
        <end position="153"/>
    </location>
</feature>
<dbReference type="InterPro" id="IPR011992">
    <property type="entry name" value="EF-hand-dom_pair"/>
</dbReference>
<evidence type="ECO:0000256" key="9">
    <source>
        <dbReference type="ARBA" id="ARBA00025194"/>
    </source>
</evidence>
<feature type="compositionally biased region" description="Low complexity" evidence="10">
    <location>
        <begin position="42"/>
        <end position="65"/>
    </location>
</feature>
<feature type="compositionally biased region" description="Pro residues" evidence="10">
    <location>
        <begin position="425"/>
        <end position="434"/>
    </location>
</feature>
<feature type="compositionally biased region" description="Basic residues" evidence="10">
    <location>
        <begin position="548"/>
        <end position="564"/>
    </location>
</feature>
<feature type="compositionally biased region" description="Basic and acidic residues" evidence="10">
    <location>
        <begin position="191"/>
        <end position="202"/>
    </location>
</feature>
<sequence length="696" mass="74780">MNHAASSRSSASPDAAAALRGASLAFQPRPAATAAKATGENSSSASSTSSASSASHSRTGASATAHPHRPRSPHRGRGPPGTAGTTGNANPSNAVAHKNGSRLDVKNPSFIAATLAASRSASPRPLAQKTPQPRCERNSGGGHARAASVSSDAVDSESIPPTERLVSLFEQQGRGSTSGSTRRLPPPPLDAHQEGVREEQRHIQKGPPLASLKSTSKPKLKQKPRPPSSPPASLPPAETESEISNPDPVPSTRLPTPPPMRSAERIYAMPMPKPKPPPHLSLPFPHASCPPLDQHQARPPVGGKPSPSPPRRGKAAANRPPRAPPRDSSAASASSTSESSEPKNVRSGQPVLEPPRHKKVRRESRQAASNQGASNQSSPSPDPDPEKPSTKPRLGAPITQNKPTASSSSSSSRTEFGLPVVSQTRPPPPPPPRTAFPKKTLLKSPTLPDKRGNVVSAPASPVLEPRFSRRRLTTTSSTSNLPLDTLTNAIMASSLASARLTPHNTGSSLPPPILPQRHKSPRLLQTLRQPQKHEDHDPERVKIAHRHKLSSNKHAHHEGARKRWRDQVTQRERKRYEAVWASNRGLLLLLPLPQGQVHVQVNGSTPSGPNRAHKSECVSNVVVRELWKRSRLPQDELMEIWELVDRGHDGMLTRQEFVVGMWLIDQRLKGRKMPARVSESVWHSANGVRLLQPGKK</sequence>
<comment type="caution">
    <text evidence="13">The sequence shown here is derived from an EMBL/GenBank/DDBJ whole genome shotgun (WGS) entry which is preliminary data.</text>
</comment>
<organism evidence="13 14">
    <name type="scientific">Claviceps humidiphila</name>
    <dbReference type="NCBI Taxonomy" id="1294629"/>
    <lineage>
        <taxon>Eukaryota</taxon>
        <taxon>Fungi</taxon>
        <taxon>Dikarya</taxon>
        <taxon>Ascomycota</taxon>
        <taxon>Pezizomycotina</taxon>
        <taxon>Sordariomycetes</taxon>
        <taxon>Hypocreomycetidae</taxon>
        <taxon>Hypocreales</taxon>
        <taxon>Clavicipitaceae</taxon>
        <taxon>Claviceps</taxon>
    </lineage>
</organism>
<dbReference type="PROSITE" id="PS50222">
    <property type="entry name" value="EF_HAND_2"/>
    <property type="match status" value="1"/>
</dbReference>
<evidence type="ECO:0000256" key="7">
    <source>
        <dbReference type="ARBA" id="ARBA00023203"/>
    </source>
</evidence>
<keyword evidence="5" id="KW-0254">Endocytosis</keyword>
<evidence type="ECO:0000256" key="2">
    <source>
        <dbReference type="ARBA" id="ARBA00004134"/>
    </source>
</evidence>
<keyword evidence="8" id="KW-0963">Cytoplasm</keyword>
<dbReference type="PROSITE" id="PS50031">
    <property type="entry name" value="EH"/>
    <property type="match status" value="1"/>
</dbReference>
<comment type="subcellular location">
    <subcellularLocation>
        <location evidence="3">Cell membrane</location>
        <topology evidence="3">Peripheral membrane protein</topology>
        <orientation evidence="3">Cytoplasmic side</orientation>
    </subcellularLocation>
    <subcellularLocation>
        <location evidence="2">Cytoplasm</location>
        <location evidence="2">Cytoskeleton</location>
        <location evidence="2">Actin patch</location>
    </subcellularLocation>
    <subcellularLocation>
        <location evidence="1">Endosome membrane</location>
        <topology evidence="1">Peripheral membrane protein</topology>
        <orientation evidence="1">Cytoplasmic side</orientation>
    </subcellularLocation>
</comment>
<feature type="compositionally biased region" description="Low complexity" evidence="10">
    <location>
        <begin position="473"/>
        <end position="482"/>
    </location>
</feature>
<dbReference type="CDD" id="cd00052">
    <property type="entry name" value="EH"/>
    <property type="match status" value="1"/>
</dbReference>
<evidence type="ECO:0000259" key="12">
    <source>
        <dbReference type="PROSITE" id="PS50222"/>
    </source>
</evidence>
<feature type="compositionally biased region" description="Low complexity" evidence="10">
    <location>
        <begin position="366"/>
        <end position="379"/>
    </location>
</feature>
<feature type="compositionally biased region" description="Low complexity" evidence="10">
    <location>
        <begin position="112"/>
        <end position="127"/>
    </location>
</feature>
<dbReference type="InterPro" id="IPR000261">
    <property type="entry name" value="EH_dom"/>
</dbReference>
<evidence type="ECO:0000256" key="6">
    <source>
        <dbReference type="ARBA" id="ARBA00022753"/>
    </source>
</evidence>
<name>A0A9P7TSB5_9HYPO</name>
<dbReference type="PRINTS" id="PR01217">
    <property type="entry name" value="PRICHEXTENSN"/>
</dbReference>
<protein>
    <recommendedName>
        <fullName evidence="15">Increased rDNA silencing protein IRS4</fullName>
    </recommendedName>
</protein>
<evidence type="ECO:0000256" key="4">
    <source>
        <dbReference type="ARBA" id="ARBA00011159"/>
    </source>
</evidence>
<dbReference type="GO" id="GO:0003779">
    <property type="term" value="F:actin binding"/>
    <property type="evidence" value="ECO:0007669"/>
    <property type="project" value="UniProtKB-KW"/>
</dbReference>
<dbReference type="Pfam" id="PF12763">
    <property type="entry name" value="EH"/>
    <property type="match status" value="1"/>
</dbReference>
<evidence type="ECO:0008006" key="15">
    <source>
        <dbReference type="Google" id="ProtNLM"/>
    </source>
</evidence>
<feature type="compositionally biased region" description="Polar residues" evidence="10">
    <location>
        <begin position="169"/>
        <end position="181"/>
    </location>
</feature>
<dbReference type="InterPro" id="IPR002048">
    <property type="entry name" value="EF_hand_dom"/>
</dbReference>
<feature type="region of interest" description="Disordered" evidence="10">
    <location>
        <begin position="548"/>
        <end position="567"/>
    </location>
</feature>